<sequence>MSGPAPALLAAAESYIEAGWPVFVLGRTKRPVANCPRCRDAGRDHDPEACACLSCHGFYAATLDLDRVAAMLSAAPRGLLAIRTGALAGLVVVDIDPGHGGRLDPALMTPTAAVASGGGGWHLYYAHPGPPVLSRRLPGRTGVDVKADGGYVVAPPSIHPVTRTPYRWTARQTVGEMPPPLHAAVTAPAAPSSQPTRPPATAGPPARRPTGGDDSAGGGISRPDLLLAAHLAAVARAPEGHRRTTLYGAARGVARLVAADHLTATEAWAALADAGRAAAQTEREIRGAITGGFRDEGVPL</sequence>
<dbReference type="STRING" id="656024.FsymDg_3728"/>
<proteinExistence type="predicted"/>
<evidence type="ECO:0000313" key="3">
    <source>
        <dbReference type="EMBL" id="AEH11005.1"/>
    </source>
</evidence>
<dbReference type="SUPFAM" id="SSF56747">
    <property type="entry name" value="Prim-pol domain"/>
    <property type="match status" value="1"/>
</dbReference>
<dbReference type="KEGG" id="fsy:FsymDg_3728"/>
<dbReference type="SMART" id="SM00943">
    <property type="entry name" value="Prim-Pol"/>
    <property type="match status" value="1"/>
</dbReference>
<dbReference type="EMBL" id="CP002801">
    <property type="protein sequence ID" value="AEH11005.1"/>
    <property type="molecule type" value="Genomic_DNA"/>
</dbReference>
<name>F8AVN4_9ACTN</name>
<evidence type="ECO:0000259" key="2">
    <source>
        <dbReference type="SMART" id="SM00943"/>
    </source>
</evidence>
<dbReference type="Proteomes" id="UP000001549">
    <property type="component" value="Chromosome"/>
</dbReference>
<reference evidence="3 4" key="1">
    <citation type="submission" date="2011-05" db="EMBL/GenBank/DDBJ databases">
        <title>Complete sequence of chromosome of Frankia symbiont of Datisca glomerata.</title>
        <authorList>
            <consortium name="US DOE Joint Genome Institute"/>
            <person name="Lucas S."/>
            <person name="Han J."/>
            <person name="Lapidus A."/>
            <person name="Cheng J.-F."/>
            <person name="Goodwin L."/>
            <person name="Pitluck S."/>
            <person name="Peters L."/>
            <person name="Mikhailova N."/>
            <person name="Chertkov O."/>
            <person name="Teshima H."/>
            <person name="Han C."/>
            <person name="Tapia R."/>
            <person name="Land M."/>
            <person name="Hauser L."/>
            <person name="Kyrpides N."/>
            <person name="Ivanova N."/>
            <person name="Pagani I."/>
            <person name="Berry A."/>
            <person name="Pawlowski K."/>
            <person name="Persson T."/>
            <person name="Vanden Heuvel B."/>
            <person name="Benson D."/>
            <person name="Woyke T."/>
        </authorList>
    </citation>
    <scope>NUCLEOTIDE SEQUENCE [LARGE SCALE GENOMIC DNA]</scope>
    <source>
        <strain evidence="4">4085684</strain>
    </source>
</reference>
<feature type="domain" description="DNA primase/polymerase bifunctional N-terminal" evidence="2">
    <location>
        <begin position="12"/>
        <end position="185"/>
    </location>
</feature>
<dbReference type="AlphaFoldDB" id="F8AVN4"/>
<dbReference type="CDD" id="cd04859">
    <property type="entry name" value="Prim_Pol"/>
    <property type="match status" value="1"/>
</dbReference>
<evidence type="ECO:0000256" key="1">
    <source>
        <dbReference type="SAM" id="MobiDB-lite"/>
    </source>
</evidence>
<gene>
    <name evidence="3" type="ordered locus">FsymDg_3728</name>
</gene>
<dbReference type="eggNOG" id="COG3378">
    <property type="taxonomic scope" value="Bacteria"/>
</dbReference>
<protein>
    <submittedName>
        <fullName evidence="3">Bifunctional DNA primase/polymerase</fullName>
    </submittedName>
</protein>
<feature type="region of interest" description="Disordered" evidence="1">
    <location>
        <begin position="178"/>
        <end position="222"/>
    </location>
</feature>
<dbReference type="HOGENOM" id="CLU_057861_0_0_11"/>
<evidence type="ECO:0000313" key="4">
    <source>
        <dbReference type="Proteomes" id="UP000001549"/>
    </source>
</evidence>
<dbReference type="InterPro" id="IPR015330">
    <property type="entry name" value="DNA_primase/pol_bifunc_N"/>
</dbReference>
<accession>F8AVN4</accession>
<dbReference type="RefSeq" id="WP_013874885.1">
    <property type="nucleotide sequence ID" value="NC_015656.1"/>
</dbReference>
<keyword evidence="4" id="KW-1185">Reference proteome</keyword>
<organism evidence="3 4">
    <name type="scientific">Candidatus Protofrankia datiscae</name>
    <dbReference type="NCBI Taxonomy" id="2716812"/>
    <lineage>
        <taxon>Bacteria</taxon>
        <taxon>Bacillati</taxon>
        <taxon>Actinomycetota</taxon>
        <taxon>Actinomycetes</taxon>
        <taxon>Frankiales</taxon>
        <taxon>Frankiaceae</taxon>
        <taxon>Protofrankia</taxon>
    </lineage>
</organism>
<dbReference type="Pfam" id="PF09250">
    <property type="entry name" value="Prim-Pol"/>
    <property type="match status" value="1"/>
</dbReference>